<accession>A0ABU8S1N1</accession>
<evidence type="ECO:0000313" key="1">
    <source>
        <dbReference type="EMBL" id="MEJ5979273.1"/>
    </source>
</evidence>
<dbReference type="Proteomes" id="UP001361239">
    <property type="component" value="Unassembled WGS sequence"/>
</dbReference>
<protein>
    <submittedName>
        <fullName evidence="1">Uncharacterized protein</fullName>
    </submittedName>
</protein>
<dbReference type="RefSeq" id="WP_339589210.1">
    <property type="nucleotide sequence ID" value="NZ_JBBHJZ010000006.1"/>
</dbReference>
<evidence type="ECO:0000313" key="2">
    <source>
        <dbReference type="Proteomes" id="UP001361239"/>
    </source>
</evidence>
<comment type="caution">
    <text evidence="1">The sequence shown here is derived from an EMBL/GenBank/DDBJ whole genome shotgun (WGS) entry which is preliminary data.</text>
</comment>
<reference evidence="1 2" key="1">
    <citation type="submission" date="2024-03" db="EMBL/GenBank/DDBJ databases">
        <authorList>
            <person name="Jo J.-H."/>
        </authorList>
    </citation>
    <scope>NUCLEOTIDE SEQUENCE [LARGE SCALE GENOMIC DNA]</scope>
    <source>
        <strain evidence="1 2">PS1R-30</strain>
    </source>
</reference>
<organism evidence="1 2">
    <name type="scientific">Novosphingobium anseongense</name>
    <dbReference type="NCBI Taxonomy" id="3133436"/>
    <lineage>
        <taxon>Bacteria</taxon>
        <taxon>Pseudomonadati</taxon>
        <taxon>Pseudomonadota</taxon>
        <taxon>Alphaproteobacteria</taxon>
        <taxon>Sphingomonadales</taxon>
        <taxon>Sphingomonadaceae</taxon>
        <taxon>Novosphingobium</taxon>
    </lineage>
</organism>
<name>A0ABU8S1N1_9SPHN</name>
<keyword evidence="2" id="KW-1185">Reference proteome</keyword>
<dbReference type="EMBL" id="JBBHJZ010000006">
    <property type="protein sequence ID" value="MEJ5979273.1"/>
    <property type="molecule type" value="Genomic_DNA"/>
</dbReference>
<proteinExistence type="predicted"/>
<gene>
    <name evidence="1" type="ORF">WG901_21650</name>
</gene>
<sequence length="69" mass="8449">MRFCDEYRGYRIRYRRRRGWVANIWPPQSLFPLREIPHITDAEGKALIERRAREVIDAHIDSLKDLRRL</sequence>